<dbReference type="GO" id="GO:0005811">
    <property type="term" value="C:lipid droplet"/>
    <property type="evidence" value="ECO:0007669"/>
    <property type="project" value="UniProtKB-SubCell"/>
</dbReference>
<reference evidence="4" key="1">
    <citation type="submission" date="2025-08" db="UniProtKB">
        <authorList>
            <consortium name="Ensembl"/>
        </authorList>
    </citation>
    <scope>IDENTIFICATION</scope>
</reference>
<evidence type="ECO:0000313" key="5">
    <source>
        <dbReference type="Proteomes" id="UP000472274"/>
    </source>
</evidence>
<dbReference type="GeneTree" id="ENSGT00950000182920"/>
<keyword evidence="5" id="KW-1185">Reference proteome</keyword>
<dbReference type="PANTHER" id="PTHR14024:SF51">
    <property type="entry name" value="PERILIPIN-RELATED"/>
    <property type="match status" value="1"/>
</dbReference>
<dbReference type="Ensembl" id="ENSTMTT00000030837.1">
    <property type="protein sequence ID" value="ENSTMTP00000029749.1"/>
    <property type="gene ID" value="ENSTMTG00000021511.1"/>
</dbReference>
<comment type="similarity">
    <text evidence="2">Belongs to the perilipin family.</text>
</comment>
<dbReference type="GO" id="GO:0019915">
    <property type="term" value="P:lipid storage"/>
    <property type="evidence" value="ECO:0007669"/>
    <property type="project" value="TreeGrafter"/>
</dbReference>
<name>A0A674KEF6_9SAUR</name>
<dbReference type="InterPro" id="IPR004279">
    <property type="entry name" value="Perilipin"/>
</dbReference>
<dbReference type="GO" id="GO:0010890">
    <property type="term" value="P:positive regulation of triglyceride storage"/>
    <property type="evidence" value="ECO:0007669"/>
    <property type="project" value="TreeGrafter"/>
</dbReference>
<proteinExistence type="inferred from homology"/>
<reference evidence="4" key="2">
    <citation type="submission" date="2025-09" db="UniProtKB">
        <authorList>
            <consortium name="Ensembl"/>
        </authorList>
    </citation>
    <scope>IDENTIFICATION</scope>
</reference>
<evidence type="ECO:0000256" key="3">
    <source>
        <dbReference type="ARBA" id="ARBA00022677"/>
    </source>
</evidence>
<evidence type="ECO:0000256" key="2">
    <source>
        <dbReference type="ARBA" id="ARBA00006311"/>
    </source>
</evidence>
<organism evidence="4 5">
    <name type="scientific">Terrapene triunguis</name>
    <name type="common">Three-toed box turtle</name>
    <dbReference type="NCBI Taxonomy" id="2587831"/>
    <lineage>
        <taxon>Eukaryota</taxon>
        <taxon>Metazoa</taxon>
        <taxon>Chordata</taxon>
        <taxon>Craniata</taxon>
        <taxon>Vertebrata</taxon>
        <taxon>Euteleostomi</taxon>
        <taxon>Archelosauria</taxon>
        <taxon>Testudinata</taxon>
        <taxon>Testudines</taxon>
        <taxon>Cryptodira</taxon>
        <taxon>Durocryptodira</taxon>
        <taxon>Testudinoidea</taxon>
        <taxon>Emydidae</taxon>
        <taxon>Terrapene</taxon>
    </lineage>
</organism>
<evidence type="ECO:0000313" key="4">
    <source>
        <dbReference type="Ensembl" id="ENSTMTP00000029749.1"/>
    </source>
</evidence>
<keyword evidence="3" id="KW-0551">Lipid droplet</keyword>
<comment type="subcellular location">
    <subcellularLocation>
        <location evidence="1">Lipid droplet</location>
    </subcellularLocation>
</comment>
<dbReference type="Pfam" id="PF03036">
    <property type="entry name" value="Perilipin"/>
    <property type="match status" value="1"/>
</dbReference>
<dbReference type="Proteomes" id="UP000472274">
    <property type="component" value="Unplaced"/>
</dbReference>
<dbReference type="GO" id="GO:0005829">
    <property type="term" value="C:cytosol"/>
    <property type="evidence" value="ECO:0007669"/>
    <property type="project" value="TreeGrafter"/>
</dbReference>
<evidence type="ECO:0000256" key="1">
    <source>
        <dbReference type="ARBA" id="ARBA00004502"/>
    </source>
</evidence>
<accession>A0A674KEF6</accession>
<dbReference type="AlphaFoldDB" id="A0A674KEF6"/>
<protein>
    <submittedName>
        <fullName evidence="4">Uncharacterized protein</fullName>
    </submittedName>
</protein>
<sequence>MAWDGEAPNPSAPSSVACWTAVGRVADLPLVRSACEMASDSYTATKETHPAMKAVCDVAETGVRAITSAAVTGAQPILDQLESQIAAANEYACKGLDTLEGKLPVLQQTVGRGQGCSLQHGW</sequence>
<dbReference type="InParanoid" id="A0A674KEF6"/>
<dbReference type="PANTHER" id="PTHR14024">
    <property type="entry name" value="PERILIPIN"/>
    <property type="match status" value="1"/>
</dbReference>